<evidence type="ECO:0000313" key="7">
    <source>
        <dbReference type="EMBL" id="KRL57110.1"/>
    </source>
</evidence>
<dbReference type="HAMAP" id="MF_00040">
    <property type="entry name" value="RRF"/>
    <property type="match status" value="1"/>
</dbReference>
<dbReference type="Proteomes" id="UP000051999">
    <property type="component" value="Unassembled WGS sequence"/>
</dbReference>
<keyword evidence="3 5" id="KW-0963">Cytoplasm</keyword>
<dbReference type="eggNOG" id="COG0233">
    <property type="taxonomic scope" value="Bacteria"/>
</dbReference>
<dbReference type="RefSeq" id="WP_017261988.1">
    <property type="nucleotide sequence ID" value="NZ_AUAW01000001.1"/>
</dbReference>
<dbReference type="PATRIC" id="fig|1114972.6.peg.118"/>
<evidence type="ECO:0000256" key="3">
    <source>
        <dbReference type="ARBA" id="ARBA00022490"/>
    </source>
</evidence>
<evidence type="ECO:0000256" key="4">
    <source>
        <dbReference type="ARBA" id="ARBA00022917"/>
    </source>
</evidence>
<dbReference type="Gene3D" id="1.10.132.20">
    <property type="entry name" value="Ribosome-recycling factor"/>
    <property type="match status" value="1"/>
</dbReference>
<protein>
    <recommendedName>
        <fullName evidence="5">Ribosome-recycling factor</fullName>
        <shortName evidence="5">RRF</shortName>
    </recommendedName>
    <alternativeName>
        <fullName evidence="5">Ribosome-releasing factor</fullName>
    </alternativeName>
</protein>
<comment type="similarity">
    <text evidence="2 5">Belongs to the RRF family.</text>
</comment>
<dbReference type="Gene3D" id="3.30.1360.40">
    <property type="match status" value="1"/>
</dbReference>
<dbReference type="InterPro" id="IPR002661">
    <property type="entry name" value="Ribosome_recyc_fac"/>
</dbReference>
<evidence type="ECO:0000256" key="2">
    <source>
        <dbReference type="ARBA" id="ARBA00005912"/>
    </source>
</evidence>
<dbReference type="FunFam" id="1.10.132.20:FF:000001">
    <property type="entry name" value="Ribosome-recycling factor"/>
    <property type="match status" value="1"/>
</dbReference>
<dbReference type="OrthoDB" id="9804006at2"/>
<evidence type="ECO:0000256" key="1">
    <source>
        <dbReference type="ARBA" id="ARBA00004496"/>
    </source>
</evidence>
<dbReference type="PANTHER" id="PTHR20982">
    <property type="entry name" value="RIBOSOME RECYCLING FACTOR"/>
    <property type="match status" value="1"/>
</dbReference>
<dbReference type="GO" id="GO:0043023">
    <property type="term" value="F:ribosomal large subunit binding"/>
    <property type="evidence" value="ECO:0007669"/>
    <property type="project" value="TreeGrafter"/>
</dbReference>
<evidence type="ECO:0000313" key="8">
    <source>
        <dbReference type="Proteomes" id="UP000051999"/>
    </source>
</evidence>
<proteinExistence type="inferred from homology"/>
<dbReference type="InterPro" id="IPR036191">
    <property type="entry name" value="RRF_sf"/>
</dbReference>
<keyword evidence="4 5" id="KW-0648">Protein biosynthesis</keyword>
<dbReference type="FunFam" id="3.30.1360.40:FF:000001">
    <property type="entry name" value="Ribosome-recycling factor"/>
    <property type="match status" value="1"/>
</dbReference>
<dbReference type="CDD" id="cd00520">
    <property type="entry name" value="RRF"/>
    <property type="match status" value="1"/>
</dbReference>
<comment type="caution">
    <text evidence="7">The sequence shown here is derived from an EMBL/GenBank/DDBJ whole genome shotgun (WGS) entry which is preliminary data.</text>
</comment>
<keyword evidence="8" id="KW-1185">Reference proteome</keyword>
<sequence length="187" mass="20405">MAVNEPILKDAQERMSKAGDALSRELGNIRAGRANAGLLADIKADYYGAPTPINQMASITIPEARVLLITPFDKSSLDAIEHAILTSDLGINPANDGNAIRLVIPQLTEESRKDLVKQVHGKAEEAKVAVRNVRRDAMDSLKKGHKNGDFTDDQLHDLEEQAQKITDAGIKNVENIASDKEKELMTI</sequence>
<dbReference type="STRING" id="1114972.FD35_GL000117"/>
<dbReference type="PANTHER" id="PTHR20982:SF3">
    <property type="entry name" value="MITOCHONDRIAL RIBOSOME RECYCLING FACTOR PSEUDO 1"/>
    <property type="match status" value="1"/>
</dbReference>
<dbReference type="InterPro" id="IPR023584">
    <property type="entry name" value="Ribosome_recyc_fac_dom"/>
</dbReference>
<dbReference type="NCBIfam" id="TIGR00496">
    <property type="entry name" value="frr"/>
    <property type="match status" value="1"/>
</dbReference>
<evidence type="ECO:0000259" key="6">
    <source>
        <dbReference type="Pfam" id="PF01765"/>
    </source>
</evidence>
<gene>
    <name evidence="5" type="primary">frr</name>
    <name evidence="7" type="ORF">FD35_GL000117</name>
</gene>
<dbReference type="GO" id="GO:0006415">
    <property type="term" value="P:translational termination"/>
    <property type="evidence" value="ECO:0007669"/>
    <property type="project" value="UniProtKB-UniRule"/>
</dbReference>
<comment type="function">
    <text evidence="5">Responsible for the release of ribosomes from messenger RNA at the termination of protein biosynthesis. May increase the efficiency of translation by recycling ribosomes from one round of translation to another.</text>
</comment>
<organism evidence="7 8">
    <name type="scientific">Furfurilactobacillus rossiae DSM 15814</name>
    <dbReference type="NCBI Taxonomy" id="1114972"/>
    <lineage>
        <taxon>Bacteria</taxon>
        <taxon>Bacillati</taxon>
        <taxon>Bacillota</taxon>
        <taxon>Bacilli</taxon>
        <taxon>Lactobacillales</taxon>
        <taxon>Lactobacillaceae</taxon>
        <taxon>Furfurilactobacillus</taxon>
    </lineage>
</organism>
<dbReference type="Pfam" id="PF01765">
    <property type="entry name" value="RRF"/>
    <property type="match status" value="1"/>
</dbReference>
<dbReference type="SUPFAM" id="SSF55194">
    <property type="entry name" value="Ribosome recycling factor, RRF"/>
    <property type="match status" value="1"/>
</dbReference>
<accession>A0A0R1RK53</accession>
<feature type="domain" description="Ribosome recycling factor" evidence="6">
    <location>
        <begin position="23"/>
        <end position="185"/>
    </location>
</feature>
<dbReference type="GO" id="GO:0005737">
    <property type="term" value="C:cytoplasm"/>
    <property type="evidence" value="ECO:0007669"/>
    <property type="project" value="UniProtKB-SubCell"/>
</dbReference>
<evidence type="ECO:0000256" key="5">
    <source>
        <dbReference type="HAMAP-Rule" id="MF_00040"/>
    </source>
</evidence>
<dbReference type="EMBL" id="AZFF01000001">
    <property type="protein sequence ID" value="KRL57110.1"/>
    <property type="molecule type" value="Genomic_DNA"/>
</dbReference>
<comment type="subcellular location">
    <subcellularLocation>
        <location evidence="1 5">Cytoplasm</location>
    </subcellularLocation>
</comment>
<name>A0A0R1RK53_9LACO</name>
<reference evidence="7 8" key="1">
    <citation type="journal article" date="2015" name="Genome Announc.">
        <title>Expanding the biotechnology potential of lactobacilli through comparative genomics of 213 strains and associated genera.</title>
        <authorList>
            <person name="Sun Z."/>
            <person name="Harris H.M."/>
            <person name="McCann A."/>
            <person name="Guo C."/>
            <person name="Argimon S."/>
            <person name="Zhang W."/>
            <person name="Yang X."/>
            <person name="Jeffery I.B."/>
            <person name="Cooney J.C."/>
            <person name="Kagawa T.F."/>
            <person name="Liu W."/>
            <person name="Song Y."/>
            <person name="Salvetti E."/>
            <person name="Wrobel A."/>
            <person name="Rasinkangas P."/>
            <person name="Parkhill J."/>
            <person name="Rea M.C."/>
            <person name="O'Sullivan O."/>
            <person name="Ritari J."/>
            <person name="Douillard F.P."/>
            <person name="Paul Ross R."/>
            <person name="Yang R."/>
            <person name="Briner A.E."/>
            <person name="Felis G.E."/>
            <person name="de Vos W.M."/>
            <person name="Barrangou R."/>
            <person name="Klaenhammer T.R."/>
            <person name="Caufield P.W."/>
            <person name="Cui Y."/>
            <person name="Zhang H."/>
            <person name="O'Toole P.W."/>
        </authorList>
    </citation>
    <scope>NUCLEOTIDE SEQUENCE [LARGE SCALE GENOMIC DNA]</scope>
    <source>
        <strain evidence="7 8">DSM 15814</strain>
    </source>
</reference>
<dbReference type="AlphaFoldDB" id="A0A0R1RK53"/>